<sequence>MKLLRVFNNNVILARNAQGQEVILTGRGLGFQKKPGDTVNEAMVAQTFVSTNGRDVDHMAQLISGIPLEILHIVEKASAQAGITSVNENNPALIIALADHVSMAIERAKNKNAFAYPLAAEVRHLYPTEYCQAVLLVQAINELLAQDRALVAVTLPQQEAVAFTLHLVNASFAQGNLSNTYKMTGIIQQILDVLSQHYDMDFDASSINVARFITHLRYLFVRISQNKQLSGTKMDVIAEEINATFPDAAKIASILSSIVALRTDATLTDNELAYLTLHIARLVQDNEAKEQLQ</sequence>
<dbReference type="Pfam" id="PF03123">
    <property type="entry name" value="CAT_RBD"/>
    <property type="match status" value="1"/>
</dbReference>
<comment type="caution">
    <text evidence="3">The sequence shown here is derived from an EMBL/GenBank/DDBJ whole genome shotgun (WGS) entry which is preliminary data.</text>
</comment>
<dbReference type="RefSeq" id="WP_002563420.1">
    <property type="nucleotide sequence ID" value="NZ_CALJSN010000006.1"/>
</dbReference>
<dbReference type="SUPFAM" id="SSF63520">
    <property type="entry name" value="PTS-regulatory domain, PRD"/>
    <property type="match status" value="2"/>
</dbReference>
<dbReference type="AlphaFoldDB" id="A0AB38A5D7"/>
<evidence type="ECO:0000256" key="1">
    <source>
        <dbReference type="ARBA" id="ARBA00022737"/>
    </source>
</evidence>
<feature type="domain" description="PRD" evidence="2">
    <location>
        <begin position="61"/>
        <end position="177"/>
    </location>
</feature>
<evidence type="ECO:0000313" key="3">
    <source>
        <dbReference type="EMBL" id="SEB49522.1"/>
    </source>
</evidence>
<dbReference type="Gene3D" id="2.30.24.10">
    <property type="entry name" value="CAT RNA-binding domain"/>
    <property type="match status" value="1"/>
</dbReference>
<dbReference type="SMART" id="SM01061">
    <property type="entry name" value="CAT_RBD"/>
    <property type="match status" value="1"/>
</dbReference>
<dbReference type="Gene3D" id="1.10.1790.10">
    <property type="entry name" value="PRD domain"/>
    <property type="match status" value="2"/>
</dbReference>
<dbReference type="InterPro" id="IPR004341">
    <property type="entry name" value="CAT_RNA-bd_dom"/>
</dbReference>
<evidence type="ECO:0000313" key="4">
    <source>
        <dbReference type="Proteomes" id="UP000183687"/>
    </source>
</evidence>
<dbReference type="Pfam" id="PF00874">
    <property type="entry name" value="PRD"/>
    <property type="match status" value="2"/>
</dbReference>
<protein>
    <submittedName>
        <fullName evidence="3">Transcriptional antiterminator, BglG family</fullName>
    </submittedName>
</protein>
<dbReference type="PANTHER" id="PTHR30185">
    <property type="entry name" value="CRYPTIC BETA-GLUCOSIDE BGL OPERON ANTITERMINATOR"/>
    <property type="match status" value="1"/>
</dbReference>
<feature type="domain" description="PRD" evidence="2">
    <location>
        <begin position="178"/>
        <end position="289"/>
    </location>
</feature>
<dbReference type="GO" id="GO:0003723">
    <property type="term" value="F:RNA binding"/>
    <property type="evidence" value="ECO:0007669"/>
    <property type="project" value="InterPro"/>
</dbReference>
<reference evidence="3 4" key="1">
    <citation type="submission" date="2016-10" db="EMBL/GenBank/DDBJ databases">
        <authorList>
            <person name="Varghese N."/>
            <person name="Submissions S."/>
        </authorList>
    </citation>
    <scope>NUCLEOTIDE SEQUENCE [LARGE SCALE GENOMIC DNA]</scope>
    <source>
        <strain evidence="3 4">DSM 20586</strain>
    </source>
</reference>
<dbReference type="Proteomes" id="UP000183687">
    <property type="component" value="Unassembled WGS sequence"/>
</dbReference>
<keyword evidence="1" id="KW-0677">Repeat</keyword>
<dbReference type="PROSITE" id="PS51372">
    <property type="entry name" value="PRD_2"/>
    <property type="match status" value="2"/>
</dbReference>
<dbReference type="InterPro" id="IPR036650">
    <property type="entry name" value="CAT_RNA-bd_dom_sf"/>
</dbReference>
<dbReference type="InterPro" id="IPR050661">
    <property type="entry name" value="BglG_antiterminators"/>
</dbReference>
<organism evidence="3 4">
    <name type="scientific">Atopobium minutum</name>
    <dbReference type="NCBI Taxonomy" id="1381"/>
    <lineage>
        <taxon>Bacteria</taxon>
        <taxon>Bacillati</taxon>
        <taxon>Actinomycetota</taxon>
        <taxon>Coriobacteriia</taxon>
        <taxon>Coriobacteriales</taxon>
        <taxon>Atopobiaceae</taxon>
        <taxon>Atopobium</taxon>
    </lineage>
</organism>
<name>A0AB38A5D7_9ACTN</name>
<gene>
    <name evidence="3" type="ORF">SAMN04489746_0404</name>
</gene>
<proteinExistence type="predicted"/>
<dbReference type="SUPFAM" id="SSF50151">
    <property type="entry name" value="SacY-like RNA-binding domain"/>
    <property type="match status" value="1"/>
</dbReference>
<dbReference type="InterPro" id="IPR011608">
    <property type="entry name" value="PRD"/>
</dbReference>
<dbReference type="GO" id="GO:0006355">
    <property type="term" value="P:regulation of DNA-templated transcription"/>
    <property type="evidence" value="ECO:0007669"/>
    <property type="project" value="InterPro"/>
</dbReference>
<dbReference type="PANTHER" id="PTHR30185:SF15">
    <property type="entry name" value="CRYPTIC BETA-GLUCOSIDE BGL OPERON ANTITERMINATOR"/>
    <property type="match status" value="1"/>
</dbReference>
<dbReference type="InterPro" id="IPR036634">
    <property type="entry name" value="PRD_sf"/>
</dbReference>
<dbReference type="EMBL" id="FNSH01000001">
    <property type="protein sequence ID" value="SEB49522.1"/>
    <property type="molecule type" value="Genomic_DNA"/>
</dbReference>
<accession>A0AB38A5D7</accession>
<evidence type="ECO:0000259" key="2">
    <source>
        <dbReference type="PROSITE" id="PS51372"/>
    </source>
</evidence>